<proteinExistence type="inferred from homology"/>
<dbReference type="AlphaFoldDB" id="A0A8H7TZN9"/>
<dbReference type="PROSITE" id="PS51387">
    <property type="entry name" value="FAD_PCMH"/>
    <property type="match status" value="1"/>
</dbReference>
<feature type="chain" id="PRO_5034411294" description="FAD-binding PCMH-type domain-containing protein" evidence="6">
    <location>
        <begin position="18"/>
        <end position="863"/>
    </location>
</feature>
<reference evidence="8" key="2">
    <citation type="journal article" name="Front. Microbiol.">
        <title>Degradative Capacity of Two Strains of Rhodonia placenta: From Phenotype to Genotype.</title>
        <authorList>
            <person name="Kolle M."/>
            <person name="Horta M.A.C."/>
            <person name="Nowrousian M."/>
            <person name="Ohm R.A."/>
            <person name="Benz J.P."/>
            <person name="Pilgard A."/>
        </authorList>
    </citation>
    <scope>NUCLEOTIDE SEQUENCE</scope>
    <source>
        <strain evidence="8">FPRL280</strain>
    </source>
</reference>
<dbReference type="SUPFAM" id="SSF56176">
    <property type="entry name" value="FAD-binding/transporter-associated domain-like"/>
    <property type="match status" value="1"/>
</dbReference>
<sequence length="863" mass="93643">MYLETFCVVVLLRAATCQQIANAVSSASSVYYPRMCFSPAQASHDGDSRPIASLLYKSDIYHYATSSTENATCSVEPGTAEDVGIILQILGANQAPFAVKGGGHAMNPGYSSTTGVQISMTRFNSVVYDASTSIAAIGAGLTWDKEYSALERYDVNVVGGRVTGIVELALPNGTVTNVTESSNPDLFFGLKVRSGYVGLSCKLYNMLRVSHLQGGQITYPSSSVNNVSAATATFSSNVTDPKAAIITTYDYTGGLILASVIFFYDAPNPPSGIFDDFLSIPALATNVKTRSFLSLVQVEPVQKTANLRGYKNTVPLTDITQGILNDVLTKAQVAIKQIVGGSPISPTSITTQGRILPERPDVVVRPRVVREAWKLSTISKGVLRFMRVPWISPSWKLLEAWGAACMAVGRRGGGAWRAGNGSRRAPSFTRMRKAYVILASNNVTTDSSVGILQRWAAADSDAEIGDQVMTAPPMFGSVPISKLSFGAVEYHTYASHFPPVLYSGQETMQSDLQAKTGYIPRHGSYIALWLDPVRMAESLDDPRLTAVASKLTPRKYIAFVNSVYDFPLRRHPWHRCLIRFVGVGMPKDEPEEFKTSMSFEERTRHKQYLREDWAQHQALRAQQNPPPPPVEKETPTFSEIVANPDSSVPPNDAVNVRDWLQAVDCSEDQDNALCPHEDAGPEHFDAAITTEDDRIPTLNSDTDTEYPDSVDSDSDAEFLVLTADNNTDTEAIVEAVLGPFRAKVDDIDVVPLVRYSFDLAEGGECADPRGFIEEAEAMAELIRKARDGTLGDPRAATPDGILPLAQDLPDGPSTEPTNPNSGKATINHLSDIQETELGRSVDTPLEASSEAQSKTALLEAQSF</sequence>
<comment type="similarity">
    <text evidence="1">Belongs to the oxygen-dependent FAD-linked oxidoreductase family.</text>
</comment>
<dbReference type="InterPro" id="IPR006094">
    <property type="entry name" value="Oxid_FAD_bind_N"/>
</dbReference>
<feature type="region of interest" description="Disordered" evidence="5">
    <location>
        <begin position="688"/>
        <end position="713"/>
    </location>
</feature>
<evidence type="ECO:0000313" key="8">
    <source>
        <dbReference type="EMBL" id="KAF9809157.1"/>
    </source>
</evidence>
<dbReference type="GO" id="GO:0016491">
    <property type="term" value="F:oxidoreductase activity"/>
    <property type="evidence" value="ECO:0007669"/>
    <property type="project" value="UniProtKB-KW"/>
</dbReference>
<keyword evidence="3" id="KW-0274">FAD</keyword>
<evidence type="ECO:0000256" key="2">
    <source>
        <dbReference type="ARBA" id="ARBA00022630"/>
    </source>
</evidence>
<dbReference type="PANTHER" id="PTHR42973">
    <property type="entry name" value="BINDING OXIDOREDUCTASE, PUTATIVE (AFU_ORTHOLOGUE AFUA_1G17690)-RELATED"/>
    <property type="match status" value="1"/>
</dbReference>
<keyword evidence="6" id="KW-0732">Signal</keyword>
<organism evidence="8 9">
    <name type="scientific">Rhodonia placenta</name>
    <dbReference type="NCBI Taxonomy" id="104341"/>
    <lineage>
        <taxon>Eukaryota</taxon>
        <taxon>Fungi</taxon>
        <taxon>Dikarya</taxon>
        <taxon>Basidiomycota</taxon>
        <taxon>Agaricomycotina</taxon>
        <taxon>Agaricomycetes</taxon>
        <taxon>Polyporales</taxon>
        <taxon>Adustoporiaceae</taxon>
        <taxon>Rhodonia</taxon>
    </lineage>
</organism>
<evidence type="ECO:0000259" key="7">
    <source>
        <dbReference type="PROSITE" id="PS51387"/>
    </source>
</evidence>
<accession>A0A8H7TZN9</accession>
<dbReference type="InterPro" id="IPR036318">
    <property type="entry name" value="FAD-bd_PCMH-like_sf"/>
</dbReference>
<feature type="signal peptide" evidence="6">
    <location>
        <begin position="1"/>
        <end position="17"/>
    </location>
</feature>
<feature type="compositionally biased region" description="Polar residues" evidence="5">
    <location>
        <begin position="849"/>
        <end position="863"/>
    </location>
</feature>
<feature type="domain" description="FAD-binding PCMH-type" evidence="7">
    <location>
        <begin position="67"/>
        <end position="266"/>
    </location>
</feature>
<dbReference type="GO" id="GO:0071949">
    <property type="term" value="F:FAD binding"/>
    <property type="evidence" value="ECO:0007669"/>
    <property type="project" value="InterPro"/>
</dbReference>
<feature type="compositionally biased region" description="Polar residues" evidence="5">
    <location>
        <begin position="814"/>
        <end position="825"/>
    </location>
</feature>
<dbReference type="PANTHER" id="PTHR42973:SF13">
    <property type="entry name" value="FAD-BINDING PCMH-TYPE DOMAIN-CONTAINING PROTEIN"/>
    <property type="match status" value="1"/>
</dbReference>
<feature type="compositionally biased region" description="Acidic residues" evidence="5">
    <location>
        <begin position="702"/>
        <end position="713"/>
    </location>
</feature>
<evidence type="ECO:0000256" key="6">
    <source>
        <dbReference type="SAM" id="SignalP"/>
    </source>
</evidence>
<evidence type="ECO:0000256" key="3">
    <source>
        <dbReference type="ARBA" id="ARBA00022827"/>
    </source>
</evidence>
<dbReference type="EMBL" id="JADOXO010000216">
    <property type="protein sequence ID" value="KAF9809157.1"/>
    <property type="molecule type" value="Genomic_DNA"/>
</dbReference>
<feature type="region of interest" description="Disordered" evidence="5">
    <location>
        <begin position="841"/>
        <end position="863"/>
    </location>
</feature>
<name>A0A8H7TZN9_9APHY</name>
<evidence type="ECO:0000256" key="5">
    <source>
        <dbReference type="SAM" id="MobiDB-lite"/>
    </source>
</evidence>
<dbReference type="Gene3D" id="3.30.465.10">
    <property type="match status" value="1"/>
</dbReference>
<evidence type="ECO:0000313" key="9">
    <source>
        <dbReference type="Proteomes" id="UP000639403"/>
    </source>
</evidence>
<gene>
    <name evidence="8" type="ORF">IEO21_07530</name>
</gene>
<dbReference type="InterPro" id="IPR016166">
    <property type="entry name" value="FAD-bd_PCMH"/>
</dbReference>
<feature type="region of interest" description="Disordered" evidence="5">
    <location>
        <begin position="805"/>
        <end position="825"/>
    </location>
</feature>
<comment type="caution">
    <text evidence="8">The sequence shown here is derived from an EMBL/GenBank/DDBJ whole genome shotgun (WGS) entry which is preliminary data.</text>
</comment>
<evidence type="ECO:0000256" key="1">
    <source>
        <dbReference type="ARBA" id="ARBA00005466"/>
    </source>
</evidence>
<protein>
    <recommendedName>
        <fullName evidence="7">FAD-binding PCMH-type domain-containing protein</fullName>
    </recommendedName>
</protein>
<reference evidence="8" key="1">
    <citation type="submission" date="2020-11" db="EMBL/GenBank/DDBJ databases">
        <authorList>
            <person name="Koelle M."/>
            <person name="Horta M.A.C."/>
            <person name="Nowrousian M."/>
            <person name="Ohm R.A."/>
            <person name="Benz P."/>
            <person name="Pilgard A."/>
        </authorList>
    </citation>
    <scope>NUCLEOTIDE SEQUENCE</scope>
    <source>
        <strain evidence="8">FPRL280</strain>
    </source>
</reference>
<dbReference type="InterPro" id="IPR050416">
    <property type="entry name" value="FAD-linked_Oxidoreductase"/>
</dbReference>
<dbReference type="Proteomes" id="UP000639403">
    <property type="component" value="Unassembled WGS sequence"/>
</dbReference>
<dbReference type="InterPro" id="IPR016169">
    <property type="entry name" value="FAD-bd_PCMH_sub2"/>
</dbReference>
<evidence type="ECO:0000256" key="4">
    <source>
        <dbReference type="ARBA" id="ARBA00023002"/>
    </source>
</evidence>
<keyword evidence="4" id="KW-0560">Oxidoreductase</keyword>
<dbReference type="Pfam" id="PF01565">
    <property type="entry name" value="FAD_binding_4"/>
    <property type="match status" value="1"/>
</dbReference>
<keyword evidence="2" id="KW-0285">Flavoprotein</keyword>